<sequence>MSTESSRPLGLSNPTTSNAMLFSVVSVALFLVPGIRASPYPDGQMEARQTACPAGQYRTNPTTCSPCPAGSFCNGSGNPEACDNGRYQPSTGQSSCIGTSPGYFVNTRGSSSQTPCPPGSYQPYSTQAFCYGAPSGRFQAQSGKAFVCGSCCGWSAPLTNNNVHPVKCKGSSPNSWPSSGDGCISAQTSCTRMAHCHQAADGSC</sequence>
<dbReference type="SMART" id="SM01411">
    <property type="entry name" value="Ephrin_rec_like"/>
    <property type="match status" value="2"/>
</dbReference>
<evidence type="ECO:0000313" key="2">
    <source>
        <dbReference type="EMBL" id="CAK5277567.1"/>
    </source>
</evidence>
<dbReference type="Proteomes" id="UP001295794">
    <property type="component" value="Unassembled WGS sequence"/>
</dbReference>
<keyword evidence="3" id="KW-1185">Reference proteome</keyword>
<dbReference type="EMBL" id="CAVNYO010000419">
    <property type="protein sequence ID" value="CAK5277567.1"/>
    <property type="molecule type" value="Genomic_DNA"/>
</dbReference>
<protein>
    <submittedName>
        <fullName evidence="2">Uncharacterized protein</fullName>
    </submittedName>
</protein>
<proteinExistence type="predicted"/>
<gene>
    <name evidence="2" type="ORF">MYCIT1_LOCUS26579</name>
</gene>
<evidence type="ECO:0000313" key="3">
    <source>
        <dbReference type="Proteomes" id="UP001295794"/>
    </source>
</evidence>
<dbReference type="AlphaFoldDB" id="A0AAD2HKJ7"/>
<comment type="caution">
    <text evidence="2">The sequence shown here is derived from an EMBL/GenBank/DDBJ whole genome shotgun (WGS) entry which is preliminary data.</text>
</comment>
<keyword evidence="1" id="KW-0732">Signal</keyword>
<feature type="non-terminal residue" evidence="2">
    <location>
        <position position="1"/>
    </location>
</feature>
<organism evidence="2 3">
    <name type="scientific">Mycena citricolor</name>
    <dbReference type="NCBI Taxonomy" id="2018698"/>
    <lineage>
        <taxon>Eukaryota</taxon>
        <taxon>Fungi</taxon>
        <taxon>Dikarya</taxon>
        <taxon>Basidiomycota</taxon>
        <taxon>Agaricomycotina</taxon>
        <taxon>Agaricomycetes</taxon>
        <taxon>Agaricomycetidae</taxon>
        <taxon>Agaricales</taxon>
        <taxon>Marasmiineae</taxon>
        <taxon>Mycenaceae</taxon>
        <taxon>Mycena</taxon>
    </lineage>
</organism>
<feature type="signal peptide" evidence="1">
    <location>
        <begin position="1"/>
        <end position="37"/>
    </location>
</feature>
<name>A0AAD2HKJ7_9AGAR</name>
<accession>A0AAD2HKJ7</accession>
<evidence type="ECO:0000256" key="1">
    <source>
        <dbReference type="SAM" id="SignalP"/>
    </source>
</evidence>
<feature type="chain" id="PRO_5042102471" evidence="1">
    <location>
        <begin position="38"/>
        <end position="204"/>
    </location>
</feature>
<reference evidence="2" key="1">
    <citation type="submission" date="2023-11" db="EMBL/GenBank/DDBJ databases">
        <authorList>
            <person name="De Vega J J."/>
            <person name="De Vega J J."/>
        </authorList>
    </citation>
    <scope>NUCLEOTIDE SEQUENCE</scope>
</reference>